<evidence type="ECO:0000256" key="1">
    <source>
        <dbReference type="ARBA" id="ARBA00022737"/>
    </source>
</evidence>
<feature type="domain" description="NACHT" evidence="2">
    <location>
        <begin position="81"/>
        <end position="231"/>
    </location>
</feature>
<dbReference type="PANTHER" id="PTHR10039">
    <property type="entry name" value="AMELOGENIN"/>
    <property type="match status" value="1"/>
</dbReference>
<dbReference type="CDD" id="cd02019">
    <property type="entry name" value="NK"/>
    <property type="match status" value="1"/>
</dbReference>
<evidence type="ECO:0000259" key="2">
    <source>
        <dbReference type="PROSITE" id="PS50837"/>
    </source>
</evidence>
<dbReference type="InterPro" id="IPR027417">
    <property type="entry name" value="P-loop_NTPase"/>
</dbReference>
<dbReference type="Gene3D" id="3.40.50.300">
    <property type="entry name" value="P-loop containing nucleotide triphosphate hydrolases"/>
    <property type="match status" value="1"/>
</dbReference>
<dbReference type="EMBL" id="JAACJJ010000057">
    <property type="protein sequence ID" value="KAF5310882.1"/>
    <property type="molecule type" value="Genomic_DNA"/>
</dbReference>
<evidence type="ECO:0000313" key="3">
    <source>
        <dbReference type="EMBL" id="KAF5310882.1"/>
    </source>
</evidence>
<keyword evidence="4" id="KW-1185">Reference proteome</keyword>
<gene>
    <name evidence="3" type="ORF">D9619_008219</name>
</gene>
<dbReference type="Pfam" id="PF24883">
    <property type="entry name" value="NPHP3_N"/>
    <property type="match status" value="1"/>
</dbReference>
<dbReference type="InterPro" id="IPR056884">
    <property type="entry name" value="NPHP3-like_N"/>
</dbReference>
<sequence length="1090" mass="123568">MAAFSFGSRSVITGGTFTQVNTNARSSQSAWDRLQAAVAPAAFHNSAQRFDPPRCHPNTRVAVMDELRDMALRRGNAGNARILWLTGPAGAGKSAIAQSFCDECFSANLLLASFFFNRSDPSRNTAKSFVGTLAYQIYAKVAIYHQSLILDAIENDPLIFERSVDAQFKALIADPLRDLLETGYFGIGAPALIIVDGLDECSTTPVQVSILTAIQKMSNLQPFAFIIASRPEHDIQMFFRHSSLGSLPHQLTLDDSYRPDVDIELFLREKIQETHVTHPLTGSIPQDWPSSQAVRTLVRKSSGQFIYASVVIKYVTSSRHYPPDRLDVVLQLRPPKRDLPFAELDALYSHIFSSIKDISLVLRVLCIVLLFHERQVDILTKDIEELCELDRGECLSALCDLQSVLRVESTTHGQQSIRLLHKSLPDYLQDPTRSQTYHVDTTPQVAIPILSQCLRSISELELDYNVRYSNFILGHLEMLVSNIQLCHDDLMSFSLINCRTTYHGTEPARDESWLREKLLWFAFEFLDKLCTLEGTDHEHVYHHHLHQFTKLVDHFPEVYGSNSQENRDCIFPMIVIFILLGDSDTHISPKVFDLFRGRLSDVTLVQSPMLGLKNLSCSAAQRCINSLMHESTPKSAAFALECLPLILPDSRLSPDLNEAYLLGAPFAYTMTQGLELSKLTRRASIAMHEYRDRYAMAQPAAMDSEHSRPWLLHEYRDPQAIAQLTVMDRYPIWPSLYRDNCANSNAQPDAIDRPLGSVGHFCWLGDCAKDTAEHQFAAYMRSKDIARLKAAIDNFDLAVEQYRKNKDPFLSTTLTDYAVVVWRFYQDFSQSTDDLDKVIRLDTEARDSWSGKKNTKPYLLLLNTLAEAYFEQYQRAFGQSPINTEDEGKRKAFDKAVQYYTELKDNPATAWSQRSITQIQLGTMMRMRSEFEQTFDSFEIGVQHLQDALSEATEARTKINVGAEGDESKQDKKAAIDDIEATCLLNLADSYEGRSTLAKDSRMVSDLTMAIFYNTMAEPLLEALHRPELPACLCNLARQLTLRWLRTRKQFNYNMAKKMAEVSRGHVNDNGTLKRNIEWFVDALQLEGSH</sequence>
<comment type="caution">
    <text evidence="3">The sequence shown here is derived from an EMBL/GenBank/DDBJ whole genome shotgun (WGS) entry which is preliminary data.</text>
</comment>
<proteinExistence type="predicted"/>
<accession>A0A8H5AVG4</accession>
<dbReference type="Proteomes" id="UP000567179">
    <property type="component" value="Unassembled WGS sequence"/>
</dbReference>
<dbReference type="AlphaFoldDB" id="A0A8H5AVG4"/>
<dbReference type="PROSITE" id="PS50837">
    <property type="entry name" value="NACHT"/>
    <property type="match status" value="1"/>
</dbReference>
<dbReference type="InterPro" id="IPR007111">
    <property type="entry name" value="NACHT_NTPase"/>
</dbReference>
<dbReference type="SUPFAM" id="SSF52540">
    <property type="entry name" value="P-loop containing nucleoside triphosphate hydrolases"/>
    <property type="match status" value="1"/>
</dbReference>
<evidence type="ECO:0000313" key="4">
    <source>
        <dbReference type="Proteomes" id="UP000567179"/>
    </source>
</evidence>
<reference evidence="3 4" key="1">
    <citation type="journal article" date="2020" name="ISME J.">
        <title>Uncovering the hidden diversity of litter-decomposition mechanisms in mushroom-forming fungi.</title>
        <authorList>
            <person name="Floudas D."/>
            <person name="Bentzer J."/>
            <person name="Ahren D."/>
            <person name="Johansson T."/>
            <person name="Persson P."/>
            <person name="Tunlid A."/>
        </authorList>
    </citation>
    <scope>NUCLEOTIDE SEQUENCE [LARGE SCALE GENOMIC DNA]</scope>
    <source>
        <strain evidence="3 4">CBS 101986</strain>
    </source>
</reference>
<organism evidence="3 4">
    <name type="scientific">Psilocybe cf. subviscida</name>
    <dbReference type="NCBI Taxonomy" id="2480587"/>
    <lineage>
        <taxon>Eukaryota</taxon>
        <taxon>Fungi</taxon>
        <taxon>Dikarya</taxon>
        <taxon>Basidiomycota</taxon>
        <taxon>Agaricomycotina</taxon>
        <taxon>Agaricomycetes</taxon>
        <taxon>Agaricomycetidae</taxon>
        <taxon>Agaricales</taxon>
        <taxon>Agaricineae</taxon>
        <taxon>Strophariaceae</taxon>
        <taxon>Psilocybe</taxon>
    </lineage>
</organism>
<name>A0A8H5AVG4_9AGAR</name>
<protein>
    <recommendedName>
        <fullName evidence="2">NACHT domain-containing protein</fullName>
    </recommendedName>
</protein>
<keyword evidence="1" id="KW-0677">Repeat</keyword>
<dbReference type="OrthoDB" id="4760524at2759"/>